<dbReference type="GO" id="GO:0004601">
    <property type="term" value="F:peroxidase activity"/>
    <property type="evidence" value="ECO:0007669"/>
    <property type="project" value="UniProtKB-KW"/>
</dbReference>
<proteinExistence type="inferred from homology"/>
<dbReference type="GO" id="GO:0034599">
    <property type="term" value="P:cellular response to oxidative stress"/>
    <property type="evidence" value="ECO:0007669"/>
    <property type="project" value="TreeGrafter"/>
</dbReference>
<dbReference type="FunFam" id="3.40.30.10:FF:000010">
    <property type="entry name" value="Glutathione peroxidase"/>
    <property type="match status" value="1"/>
</dbReference>
<evidence type="ECO:0000313" key="7">
    <source>
        <dbReference type="Proteomes" id="UP000293863"/>
    </source>
</evidence>
<dbReference type="RefSeq" id="WP_130168694.1">
    <property type="nucleotide sequence ID" value="NZ_SGSQ01000018.1"/>
</dbReference>
<dbReference type="SUPFAM" id="SSF52833">
    <property type="entry name" value="Thioredoxin-like"/>
    <property type="match status" value="1"/>
</dbReference>
<keyword evidence="7" id="KW-1185">Reference proteome</keyword>
<dbReference type="PIRSF" id="PIRSF000303">
    <property type="entry name" value="Glutathion_perox"/>
    <property type="match status" value="1"/>
</dbReference>
<comment type="caution">
    <text evidence="6">The sequence shown here is derived from an EMBL/GenBank/DDBJ whole genome shotgun (WGS) entry which is preliminary data.</text>
</comment>
<evidence type="ECO:0000256" key="4">
    <source>
        <dbReference type="PIRSR" id="PIRSR000303-1"/>
    </source>
</evidence>
<dbReference type="PROSITE" id="PS51355">
    <property type="entry name" value="GLUTATHIONE_PEROXID_3"/>
    <property type="match status" value="1"/>
</dbReference>
<dbReference type="CDD" id="cd00340">
    <property type="entry name" value="GSH_Peroxidase"/>
    <property type="match status" value="1"/>
</dbReference>
<sequence length="181" mass="20213">MSNSVYDISVNTIKGEATTLNQYQGKVLLIVNVASKCGLTPQYEGLEKLYTEKKAQGLEILGFPANNFLAQEPGTNDEIQQFCSLTYNVDFPLFAKISVAGDDKHPLYDTLIYAIPERIGEGPWWKDLVDYGLTPNPKPEVLWNFEKFLVNKNGEIVARFAPDITADDPRIVQAIEAELAK</sequence>
<comment type="similarity">
    <text evidence="1 5">Belongs to the glutathione peroxidase family.</text>
</comment>
<protein>
    <recommendedName>
        <fullName evidence="5">Glutathione peroxidase</fullName>
    </recommendedName>
</protein>
<evidence type="ECO:0000256" key="2">
    <source>
        <dbReference type="ARBA" id="ARBA00022559"/>
    </source>
</evidence>
<dbReference type="PANTHER" id="PTHR11592:SF40">
    <property type="entry name" value="THIOREDOXIN_GLUTATHIONE PEROXIDASE BTUE"/>
    <property type="match status" value="1"/>
</dbReference>
<dbReference type="InterPro" id="IPR000889">
    <property type="entry name" value="Glutathione_peroxidase"/>
</dbReference>
<accession>A0A4Q7AEQ3</accession>
<name>A0A4Q7AEQ3_9GAMM</name>
<keyword evidence="3 5" id="KW-0560">Oxidoreductase</keyword>
<dbReference type="InterPro" id="IPR029759">
    <property type="entry name" value="GPX_AS"/>
</dbReference>
<dbReference type="Gene3D" id="3.40.30.10">
    <property type="entry name" value="Glutaredoxin"/>
    <property type="match status" value="1"/>
</dbReference>
<dbReference type="Pfam" id="PF00255">
    <property type="entry name" value="GSHPx"/>
    <property type="match status" value="1"/>
</dbReference>
<dbReference type="EMBL" id="SGSQ01000018">
    <property type="protein sequence ID" value="RZG45390.1"/>
    <property type="molecule type" value="Genomic_DNA"/>
</dbReference>
<dbReference type="Proteomes" id="UP000293863">
    <property type="component" value="Unassembled WGS sequence"/>
</dbReference>
<dbReference type="InterPro" id="IPR036249">
    <property type="entry name" value="Thioredoxin-like_sf"/>
</dbReference>
<dbReference type="AlphaFoldDB" id="A0A4Q7AEQ3"/>
<evidence type="ECO:0000256" key="1">
    <source>
        <dbReference type="ARBA" id="ARBA00006926"/>
    </source>
</evidence>
<organism evidence="6 7">
    <name type="scientific">Acinetobacter wuhouensis</name>
    <dbReference type="NCBI Taxonomy" id="1879050"/>
    <lineage>
        <taxon>Bacteria</taxon>
        <taxon>Pseudomonadati</taxon>
        <taxon>Pseudomonadota</taxon>
        <taxon>Gammaproteobacteria</taxon>
        <taxon>Moraxellales</taxon>
        <taxon>Moraxellaceae</taxon>
        <taxon>Acinetobacter</taxon>
    </lineage>
</organism>
<dbReference type="PROSITE" id="PS00460">
    <property type="entry name" value="GLUTATHIONE_PEROXID_1"/>
    <property type="match status" value="1"/>
</dbReference>
<evidence type="ECO:0000256" key="5">
    <source>
        <dbReference type="RuleBase" id="RU000499"/>
    </source>
</evidence>
<keyword evidence="2 5" id="KW-0575">Peroxidase</keyword>
<reference evidence="6 7" key="1">
    <citation type="submission" date="2019-02" db="EMBL/GenBank/DDBJ databases">
        <title>The Batch Genome Submission of Acinetobacter spp. strains.</title>
        <authorList>
            <person name="Qin J."/>
            <person name="Hu Y."/>
            <person name="Ye H."/>
            <person name="Wei L."/>
            <person name="Feng Y."/>
            <person name="Zong Z."/>
        </authorList>
    </citation>
    <scope>NUCLEOTIDE SEQUENCE [LARGE SCALE GENOMIC DNA]</scope>
    <source>
        <strain evidence="6 7">WCHAW060049</strain>
    </source>
</reference>
<dbReference type="PRINTS" id="PR01011">
    <property type="entry name" value="GLUTPROXDASE"/>
</dbReference>
<evidence type="ECO:0000313" key="6">
    <source>
        <dbReference type="EMBL" id="RZG45390.1"/>
    </source>
</evidence>
<gene>
    <name evidence="6" type="ORF">EXU28_12340</name>
</gene>
<dbReference type="PANTHER" id="PTHR11592">
    <property type="entry name" value="GLUTATHIONE PEROXIDASE"/>
    <property type="match status" value="1"/>
</dbReference>
<evidence type="ECO:0000256" key="3">
    <source>
        <dbReference type="ARBA" id="ARBA00023002"/>
    </source>
</evidence>
<feature type="active site" evidence="4">
    <location>
        <position position="37"/>
    </location>
</feature>